<feature type="transmembrane region" description="Helical" evidence="6">
    <location>
        <begin position="56"/>
        <end position="77"/>
    </location>
</feature>
<feature type="transmembrane region" description="Helical" evidence="6">
    <location>
        <begin position="380"/>
        <end position="401"/>
    </location>
</feature>
<dbReference type="NCBIfam" id="TIGR00901">
    <property type="entry name" value="2A0125"/>
    <property type="match status" value="1"/>
</dbReference>
<gene>
    <name evidence="8" type="ORF">O0V09_13050</name>
</gene>
<feature type="transmembrane region" description="Helical" evidence="6">
    <location>
        <begin position="250"/>
        <end position="272"/>
    </location>
</feature>
<dbReference type="InterPro" id="IPR020846">
    <property type="entry name" value="MFS_dom"/>
</dbReference>
<name>A0A9J6RNQ5_9GAMM</name>
<feature type="transmembrane region" description="Helical" evidence="6">
    <location>
        <begin position="317"/>
        <end position="336"/>
    </location>
</feature>
<dbReference type="Gene3D" id="1.20.1250.20">
    <property type="entry name" value="MFS general substrate transporter like domains"/>
    <property type="match status" value="2"/>
</dbReference>
<keyword evidence="5 6" id="KW-0472">Membrane</keyword>
<sequence>MPHLQVNSAPQFSWRQAFSVYCQRPVIALFFLGFAAGLPFLLVFSTLSAWLNDYGIGKTTIGFFGWVGITYSIKVLWSPIVDQLSIPYLSTKLGQRRSWMLAGQLGIALGLLILALLNPQQHIVLIALAALLVAFSSSTQDIAIDAFRIESARQEFQGAMSASYIFGYRLALLAAGAGSLYLAEFFSWSASYLCMAALMLVGIITSLVVQEPNGSNNQHSPRSEHDSLLQWFKHAVIAPFSDFFQRQGSFALLILGFIAVFRLSDITMGIMANPFYLDLGFSKTDIAEIGKVFGFFMTIAGSFFGGLLVIRYGVHKPLITGAIMVASTNLLFVALANIGPDIYWLMATISADNLSAGLANAAFIAYLSGLTNRAYTATQYALFSSLMTLPGKSLSGFSGVIVDASSYQVFFTYAAVMGIPAILLAVWVMRHDKRVA</sequence>
<proteinExistence type="predicted"/>
<dbReference type="GO" id="GO:0016020">
    <property type="term" value="C:membrane"/>
    <property type="evidence" value="ECO:0007669"/>
    <property type="project" value="UniProtKB-SubCell"/>
</dbReference>
<dbReference type="InterPro" id="IPR011701">
    <property type="entry name" value="MFS"/>
</dbReference>
<evidence type="ECO:0000313" key="8">
    <source>
        <dbReference type="EMBL" id="MCZ0866132.1"/>
    </source>
</evidence>
<feature type="transmembrane region" description="Helical" evidence="6">
    <location>
        <begin position="189"/>
        <end position="209"/>
    </location>
</feature>
<feature type="transmembrane region" description="Helical" evidence="6">
    <location>
        <begin position="123"/>
        <end position="144"/>
    </location>
</feature>
<comment type="subcellular location">
    <subcellularLocation>
        <location evidence="1">Membrane</location>
        <topology evidence="1">Multi-pass membrane protein</topology>
    </subcellularLocation>
</comment>
<dbReference type="InterPro" id="IPR036259">
    <property type="entry name" value="MFS_trans_sf"/>
</dbReference>
<evidence type="ECO:0000256" key="6">
    <source>
        <dbReference type="SAM" id="Phobius"/>
    </source>
</evidence>
<accession>A0A9J6RNQ5</accession>
<feature type="transmembrane region" description="Helical" evidence="6">
    <location>
        <begin position="26"/>
        <end position="50"/>
    </location>
</feature>
<evidence type="ECO:0000259" key="7">
    <source>
        <dbReference type="PROSITE" id="PS50850"/>
    </source>
</evidence>
<reference evidence="8 9" key="1">
    <citation type="submission" date="2022-12" db="EMBL/GenBank/DDBJ databases">
        <title>Dasania phycosphaerae sp. nov., isolated from particulate material of the south coast of Korea.</title>
        <authorList>
            <person name="Jiang Y."/>
        </authorList>
    </citation>
    <scope>NUCLEOTIDE SEQUENCE [LARGE SCALE GENOMIC DNA]</scope>
    <source>
        <strain evidence="8 9">GY-19</strain>
    </source>
</reference>
<evidence type="ECO:0000256" key="2">
    <source>
        <dbReference type="ARBA" id="ARBA00022448"/>
    </source>
</evidence>
<dbReference type="AlphaFoldDB" id="A0A9J6RNQ5"/>
<keyword evidence="9" id="KW-1185">Reference proteome</keyword>
<keyword evidence="2" id="KW-0813">Transport</keyword>
<evidence type="ECO:0000256" key="1">
    <source>
        <dbReference type="ARBA" id="ARBA00004141"/>
    </source>
</evidence>
<keyword evidence="4 6" id="KW-1133">Transmembrane helix</keyword>
<evidence type="ECO:0000256" key="4">
    <source>
        <dbReference type="ARBA" id="ARBA00022989"/>
    </source>
</evidence>
<dbReference type="Proteomes" id="UP001069090">
    <property type="component" value="Unassembled WGS sequence"/>
</dbReference>
<evidence type="ECO:0000256" key="3">
    <source>
        <dbReference type="ARBA" id="ARBA00022692"/>
    </source>
</evidence>
<dbReference type="GO" id="GO:0022857">
    <property type="term" value="F:transmembrane transporter activity"/>
    <property type="evidence" value="ECO:0007669"/>
    <property type="project" value="InterPro"/>
</dbReference>
<feature type="domain" description="Major facilitator superfamily (MFS) profile" evidence="7">
    <location>
        <begin position="25"/>
        <end position="432"/>
    </location>
</feature>
<dbReference type="PANTHER" id="PTHR12778">
    <property type="entry name" value="SOLUTE CARRIER FAMILY 33 ACETYL-COA TRANSPORTER -RELATED"/>
    <property type="match status" value="1"/>
</dbReference>
<feature type="transmembrane region" description="Helical" evidence="6">
    <location>
        <begin position="292"/>
        <end position="310"/>
    </location>
</feature>
<dbReference type="PROSITE" id="PS50850">
    <property type="entry name" value="MFS"/>
    <property type="match status" value="1"/>
</dbReference>
<dbReference type="InterPro" id="IPR004752">
    <property type="entry name" value="AmpG_permease/AT-1"/>
</dbReference>
<feature type="transmembrane region" description="Helical" evidence="6">
    <location>
        <begin position="407"/>
        <end position="429"/>
    </location>
</feature>
<dbReference type="Pfam" id="PF07690">
    <property type="entry name" value="MFS_1"/>
    <property type="match status" value="1"/>
</dbReference>
<dbReference type="SUPFAM" id="SSF103473">
    <property type="entry name" value="MFS general substrate transporter"/>
    <property type="match status" value="1"/>
</dbReference>
<dbReference type="PANTHER" id="PTHR12778:SF10">
    <property type="entry name" value="MAJOR FACILITATOR SUPERFAMILY DOMAIN-CONTAINING PROTEIN 3"/>
    <property type="match status" value="1"/>
</dbReference>
<dbReference type="EMBL" id="JAPTGG010000010">
    <property type="protein sequence ID" value="MCZ0866132.1"/>
    <property type="molecule type" value="Genomic_DNA"/>
</dbReference>
<protein>
    <submittedName>
        <fullName evidence="8">MFS transporter</fullName>
    </submittedName>
</protein>
<evidence type="ECO:0000256" key="5">
    <source>
        <dbReference type="ARBA" id="ARBA00023136"/>
    </source>
</evidence>
<keyword evidence="3 6" id="KW-0812">Transmembrane</keyword>
<comment type="caution">
    <text evidence="8">The sequence shown here is derived from an EMBL/GenBank/DDBJ whole genome shotgun (WGS) entry which is preliminary data.</text>
</comment>
<evidence type="ECO:0000313" key="9">
    <source>
        <dbReference type="Proteomes" id="UP001069090"/>
    </source>
</evidence>
<dbReference type="RefSeq" id="WP_258332284.1">
    <property type="nucleotide sequence ID" value="NZ_JAPTHE010000010.1"/>
</dbReference>
<organism evidence="8 9">
    <name type="scientific">Dasania phycosphaerae</name>
    <dbReference type="NCBI Taxonomy" id="2950436"/>
    <lineage>
        <taxon>Bacteria</taxon>
        <taxon>Pseudomonadati</taxon>
        <taxon>Pseudomonadota</taxon>
        <taxon>Gammaproteobacteria</taxon>
        <taxon>Cellvibrionales</taxon>
        <taxon>Spongiibacteraceae</taxon>
        <taxon>Dasania</taxon>
    </lineage>
</organism>
<feature type="transmembrane region" description="Helical" evidence="6">
    <location>
        <begin position="165"/>
        <end position="183"/>
    </location>
</feature>
<feature type="transmembrane region" description="Helical" evidence="6">
    <location>
        <begin position="98"/>
        <end position="117"/>
    </location>
</feature>